<gene>
    <name evidence="1" type="ORF">GOP47_0023289</name>
</gene>
<keyword evidence="2" id="KW-1185">Reference proteome</keyword>
<dbReference type="EMBL" id="JABFUD020000022">
    <property type="protein sequence ID" value="KAI5062750.1"/>
    <property type="molecule type" value="Genomic_DNA"/>
</dbReference>
<sequence length="119" mass="13348">MNGEWIGNKNGQRGSKWKLEGAEHNGRGWVLGPVVGWDNNEDSHSGKRTKEEGMLNHLIQKKVKKRMDGFDCLQSEDESEGLVCHLVLMVYKDYGGTCWRTCTFRGGGCLVVACIDCTR</sequence>
<name>A0A9D4U7G1_ADICA</name>
<accession>A0A9D4U7G1</accession>
<dbReference type="AlphaFoldDB" id="A0A9D4U7G1"/>
<proteinExistence type="predicted"/>
<organism evidence="1 2">
    <name type="scientific">Adiantum capillus-veneris</name>
    <name type="common">Maidenhair fern</name>
    <dbReference type="NCBI Taxonomy" id="13818"/>
    <lineage>
        <taxon>Eukaryota</taxon>
        <taxon>Viridiplantae</taxon>
        <taxon>Streptophyta</taxon>
        <taxon>Embryophyta</taxon>
        <taxon>Tracheophyta</taxon>
        <taxon>Polypodiopsida</taxon>
        <taxon>Polypodiidae</taxon>
        <taxon>Polypodiales</taxon>
        <taxon>Pteridineae</taxon>
        <taxon>Pteridaceae</taxon>
        <taxon>Vittarioideae</taxon>
        <taxon>Adiantum</taxon>
    </lineage>
</organism>
<evidence type="ECO:0000313" key="2">
    <source>
        <dbReference type="Proteomes" id="UP000886520"/>
    </source>
</evidence>
<comment type="caution">
    <text evidence="1">The sequence shown here is derived from an EMBL/GenBank/DDBJ whole genome shotgun (WGS) entry which is preliminary data.</text>
</comment>
<protein>
    <submittedName>
        <fullName evidence="1">Uncharacterized protein</fullName>
    </submittedName>
</protein>
<reference evidence="1" key="1">
    <citation type="submission" date="2021-01" db="EMBL/GenBank/DDBJ databases">
        <title>Adiantum capillus-veneris genome.</title>
        <authorList>
            <person name="Fang Y."/>
            <person name="Liao Q."/>
        </authorList>
    </citation>
    <scope>NUCLEOTIDE SEQUENCE</scope>
    <source>
        <strain evidence="1">H3</strain>
        <tissue evidence="1">Leaf</tissue>
    </source>
</reference>
<dbReference type="Proteomes" id="UP000886520">
    <property type="component" value="Chromosome 22"/>
</dbReference>
<evidence type="ECO:0000313" key="1">
    <source>
        <dbReference type="EMBL" id="KAI5062750.1"/>
    </source>
</evidence>